<keyword evidence="4" id="KW-1185">Reference proteome</keyword>
<evidence type="ECO:0000313" key="4">
    <source>
        <dbReference type="Proteomes" id="UP000294003"/>
    </source>
</evidence>
<dbReference type="Proteomes" id="UP000294003">
    <property type="component" value="Unassembled WGS sequence"/>
</dbReference>
<gene>
    <name evidence="3" type="ORF">DL762_001307</name>
</gene>
<feature type="chain" id="PRO_5045384715" description="DUF7907 domain-containing protein" evidence="1">
    <location>
        <begin position="27"/>
        <end position="182"/>
    </location>
</feature>
<feature type="domain" description="DUF7907" evidence="2">
    <location>
        <begin position="32"/>
        <end position="179"/>
    </location>
</feature>
<feature type="signal peptide" evidence="1">
    <location>
        <begin position="1"/>
        <end position="26"/>
    </location>
</feature>
<accession>A0ABY0HL48</accession>
<comment type="caution">
    <text evidence="3">The sequence shown here is derived from an EMBL/GenBank/DDBJ whole genome shotgun (WGS) entry which is preliminary data.</text>
</comment>
<keyword evidence="1" id="KW-0732">Signal</keyword>
<dbReference type="Pfam" id="PF25484">
    <property type="entry name" value="DUF7907"/>
    <property type="match status" value="1"/>
</dbReference>
<sequence>MAAKILSATFLLASAISAAALPSAHCAREDTSFRLIARLDGYHSMPEIDGLEVAFTSSTDGAGVVTLVAPGNGKMVTVHDGNTVSTDGFKCPDGGIGRWLVSPGGTATVPSTNTVDLECQGGSSQFFITPEDSLLHYQGGGWMGCRGSTVGLDDQIIALSFFKDSQRPLYGCQEVRLVATSS</sequence>
<evidence type="ECO:0000256" key="1">
    <source>
        <dbReference type="SAM" id="SignalP"/>
    </source>
</evidence>
<evidence type="ECO:0000313" key="3">
    <source>
        <dbReference type="EMBL" id="RYO93044.1"/>
    </source>
</evidence>
<name>A0ABY0HL48_9PEZI</name>
<organism evidence="3 4">
    <name type="scientific">Monosporascus cannonballus</name>
    <dbReference type="NCBI Taxonomy" id="155416"/>
    <lineage>
        <taxon>Eukaryota</taxon>
        <taxon>Fungi</taxon>
        <taxon>Dikarya</taxon>
        <taxon>Ascomycota</taxon>
        <taxon>Pezizomycotina</taxon>
        <taxon>Sordariomycetes</taxon>
        <taxon>Xylariomycetidae</taxon>
        <taxon>Xylariales</taxon>
        <taxon>Xylariales incertae sedis</taxon>
        <taxon>Monosporascus</taxon>
    </lineage>
</organism>
<proteinExistence type="predicted"/>
<protein>
    <recommendedName>
        <fullName evidence="2">DUF7907 domain-containing protein</fullName>
    </recommendedName>
</protein>
<dbReference type="InterPro" id="IPR057229">
    <property type="entry name" value="DUF7907"/>
</dbReference>
<evidence type="ECO:0000259" key="2">
    <source>
        <dbReference type="Pfam" id="PF25484"/>
    </source>
</evidence>
<reference evidence="3 4" key="1">
    <citation type="submission" date="2018-06" db="EMBL/GenBank/DDBJ databases">
        <title>Complete Genomes of Monosporascus.</title>
        <authorList>
            <person name="Robinson A.J."/>
            <person name="Natvig D.O."/>
        </authorList>
    </citation>
    <scope>NUCLEOTIDE SEQUENCE [LARGE SCALE GENOMIC DNA]</scope>
    <source>
        <strain evidence="3 4">CBS 609.92</strain>
    </source>
</reference>
<dbReference type="EMBL" id="QJNS01000021">
    <property type="protein sequence ID" value="RYO93044.1"/>
    <property type="molecule type" value="Genomic_DNA"/>
</dbReference>